<dbReference type="SUPFAM" id="SSF88723">
    <property type="entry name" value="PIN domain-like"/>
    <property type="match status" value="1"/>
</dbReference>
<keyword evidence="6" id="KW-0800">Toxin</keyword>
<dbReference type="InterPro" id="IPR029060">
    <property type="entry name" value="PIN-like_dom_sf"/>
</dbReference>
<dbReference type="RefSeq" id="WP_336403530.1">
    <property type="nucleotide sequence ID" value="NZ_JBAPLU010000005.1"/>
</dbReference>
<comment type="similarity">
    <text evidence="6">Belongs to the PINc/VapC protein family.</text>
</comment>
<evidence type="ECO:0000259" key="7">
    <source>
        <dbReference type="Pfam" id="PF01850"/>
    </source>
</evidence>
<dbReference type="InterPro" id="IPR002716">
    <property type="entry name" value="PIN_dom"/>
</dbReference>
<keyword evidence="5 6" id="KW-0460">Magnesium</keyword>
<accession>A0ABU8DRX7</accession>
<comment type="caution">
    <text evidence="8">The sequence shown here is derived from an EMBL/GenBank/DDBJ whole genome shotgun (WGS) entry which is preliminary data.</text>
</comment>
<evidence type="ECO:0000256" key="6">
    <source>
        <dbReference type="HAMAP-Rule" id="MF_00265"/>
    </source>
</evidence>
<organism evidence="8 9">
    <name type="scientific">Klenkia sesuvii</name>
    <dbReference type="NCBI Taxonomy" id="3103137"/>
    <lineage>
        <taxon>Bacteria</taxon>
        <taxon>Bacillati</taxon>
        <taxon>Actinomycetota</taxon>
        <taxon>Actinomycetes</taxon>
        <taxon>Geodermatophilales</taxon>
        <taxon>Geodermatophilaceae</taxon>
        <taxon>Klenkia</taxon>
    </lineage>
</organism>
<evidence type="ECO:0000256" key="4">
    <source>
        <dbReference type="ARBA" id="ARBA00022801"/>
    </source>
</evidence>
<dbReference type="EC" id="3.1.-.-" evidence="6"/>
<feature type="binding site" evidence="6">
    <location>
        <position position="97"/>
    </location>
    <ligand>
        <name>Mg(2+)</name>
        <dbReference type="ChEBI" id="CHEBI:18420"/>
    </ligand>
</feature>
<dbReference type="EMBL" id="JBAPLU010000005">
    <property type="protein sequence ID" value="MEI4271388.1"/>
    <property type="molecule type" value="Genomic_DNA"/>
</dbReference>
<evidence type="ECO:0000313" key="8">
    <source>
        <dbReference type="EMBL" id="MEI4271388.1"/>
    </source>
</evidence>
<dbReference type="HAMAP" id="MF_00265">
    <property type="entry name" value="VapC_Nob1"/>
    <property type="match status" value="1"/>
</dbReference>
<dbReference type="Proteomes" id="UP001361570">
    <property type="component" value="Unassembled WGS sequence"/>
</dbReference>
<reference evidence="8 9" key="1">
    <citation type="submission" date="2024-03" db="EMBL/GenBank/DDBJ databases">
        <title>Draft genome sequence of Klenkia sp. LSe6-5.</title>
        <authorList>
            <person name="Duangmal K."/>
            <person name="Chantavorakit T."/>
        </authorList>
    </citation>
    <scope>NUCLEOTIDE SEQUENCE [LARGE SCALE GENOMIC DNA]</scope>
    <source>
        <strain evidence="8 9">LSe6-5</strain>
    </source>
</reference>
<evidence type="ECO:0000256" key="5">
    <source>
        <dbReference type="ARBA" id="ARBA00022842"/>
    </source>
</evidence>
<comment type="function">
    <text evidence="6">Toxic component of a toxin-antitoxin (TA) system. An RNase.</text>
</comment>
<evidence type="ECO:0000256" key="3">
    <source>
        <dbReference type="ARBA" id="ARBA00022723"/>
    </source>
</evidence>
<sequence>MTVVLLDASVLIALVVADHEHHDAASSWVEAHRDVAVCPITEGALVRFLVRVGVPGADARSAVAQVAARPGTEFWPDAVSYADVSLDHVLGHGQVTDAYLAGLARARGARLATLDAGLAAAAADVAVLIPR</sequence>
<comment type="cofactor">
    <cofactor evidence="6">
        <name>Mg(2+)</name>
        <dbReference type="ChEBI" id="CHEBI:18420"/>
    </cofactor>
</comment>
<keyword evidence="1 6" id="KW-1277">Toxin-antitoxin system</keyword>
<keyword evidence="4 6" id="KW-0378">Hydrolase</keyword>
<dbReference type="NCBIfam" id="TIGR00028">
    <property type="entry name" value="Mtu_PIN_fam"/>
    <property type="match status" value="1"/>
</dbReference>
<feature type="binding site" evidence="6">
    <location>
        <position position="7"/>
    </location>
    <ligand>
        <name>Mg(2+)</name>
        <dbReference type="ChEBI" id="CHEBI:18420"/>
    </ligand>
</feature>
<protein>
    <recommendedName>
        <fullName evidence="6">Ribonuclease VapC</fullName>
        <shortName evidence="6">RNase VapC</shortName>
        <ecNumber evidence="6">3.1.-.-</ecNumber>
    </recommendedName>
    <alternativeName>
        <fullName evidence="6">Toxin VapC</fullName>
    </alternativeName>
</protein>
<evidence type="ECO:0000256" key="2">
    <source>
        <dbReference type="ARBA" id="ARBA00022722"/>
    </source>
</evidence>
<keyword evidence="2 6" id="KW-0540">Nuclease</keyword>
<name>A0ABU8DRX7_9ACTN</name>
<evidence type="ECO:0000256" key="1">
    <source>
        <dbReference type="ARBA" id="ARBA00022649"/>
    </source>
</evidence>
<dbReference type="InterPro" id="IPR022907">
    <property type="entry name" value="VapC_family"/>
</dbReference>
<dbReference type="InterPro" id="IPR006226">
    <property type="entry name" value="Mtu_PIN"/>
</dbReference>
<feature type="domain" description="PIN" evidence="7">
    <location>
        <begin position="4"/>
        <end position="122"/>
    </location>
</feature>
<keyword evidence="9" id="KW-1185">Reference proteome</keyword>
<proteinExistence type="inferred from homology"/>
<keyword evidence="3 6" id="KW-0479">Metal-binding</keyword>
<dbReference type="Pfam" id="PF01850">
    <property type="entry name" value="PIN"/>
    <property type="match status" value="1"/>
</dbReference>
<dbReference type="Gene3D" id="3.40.50.1010">
    <property type="entry name" value="5'-nuclease"/>
    <property type="match status" value="1"/>
</dbReference>
<evidence type="ECO:0000313" key="9">
    <source>
        <dbReference type="Proteomes" id="UP001361570"/>
    </source>
</evidence>
<gene>
    <name evidence="6" type="primary">vapC</name>
    <name evidence="8" type="ORF">TEK04_06610</name>
</gene>